<protein>
    <submittedName>
        <fullName evidence="1">Uncharacterized protein</fullName>
    </submittedName>
</protein>
<proteinExistence type="predicted"/>
<sequence length="68" mass="7815">MILDIVNNLLLHVEQKKKLMIYIFFQYSGDYGEATEHEISVTIVNSRRPENTHTTAAGTCQVLYNRGE</sequence>
<evidence type="ECO:0000313" key="1">
    <source>
        <dbReference type="EMBL" id="KAJ8312525.1"/>
    </source>
</evidence>
<dbReference type="Proteomes" id="UP001217089">
    <property type="component" value="Unassembled WGS sequence"/>
</dbReference>
<reference evidence="1 2" key="1">
    <citation type="submission" date="2022-12" db="EMBL/GenBank/DDBJ databases">
        <title>Chromosome-level genome of Tegillarca granosa.</title>
        <authorList>
            <person name="Kim J."/>
        </authorList>
    </citation>
    <scope>NUCLEOTIDE SEQUENCE [LARGE SCALE GENOMIC DNA]</scope>
    <source>
        <strain evidence="1">Teg-2019</strain>
        <tissue evidence="1">Adductor muscle</tissue>
    </source>
</reference>
<name>A0ABQ9FA78_TEGGR</name>
<accession>A0ABQ9FA78</accession>
<dbReference type="EMBL" id="JARBDR010000440">
    <property type="protein sequence ID" value="KAJ8312525.1"/>
    <property type="molecule type" value="Genomic_DNA"/>
</dbReference>
<keyword evidence="2" id="KW-1185">Reference proteome</keyword>
<comment type="caution">
    <text evidence="1">The sequence shown here is derived from an EMBL/GenBank/DDBJ whole genome shotgun (WGS) entry which is preliminary data.</text>
</comment>
<organism evidence="1 2">
    <name type="scientific">Tegillarca granosa</name>
    <name type="common">Malaysian cockle</name>
    <name type="synonym">Anadara granosa</name>
    <dbReference type="NCBI Taxonomy" id="220873"/>
    <lineage>
        <taxon>Eukaryota</taxon>
        <taxon>Metazoa</taxon>
        <taxon>Spiralia</taxon>
        <taxon>Lophotrochozoa</taxon>
        <taxon>Mollusca</taxon>
        <taxon>Bivalvia</taxon>
        <taxon>Autobranchia</taxon>
        <taxon>Pteriomorphia</taxon>
        <taxon>Arcoida</taxon>
        <taxon>Arcoidea</taxon>
        <taxon>Arcidae</taxon>
        <taxon>Tegillarca</taxon>
    </lineage>
</organism>
<gene>
    <name evidence="1" type="ORF">KUTeg_009898</name>
</gene>
<evidence type="ECO:0000313" key="2">
    <source>
        <dbReference type="Proteomes" id="UP001217089"/>
    </source>
</evidence>